<feature type="chain" id="PRO_5046522259" description="Sporulation and spore germination" evidence="2">
    <location>
        <begin position="26"/>
        <end position="610"/>
    </location>
</feature>
<evidence type="ECO:0008006" key="7">
    <source>
        <dbReference type="Google" id="ProtNLM"/>
    </source>
</evidence>
<feature type="domain" description="Lipoprotein LpqB C-terminal" evidence="4">
    <location>
        <begin position="352"/>
        <end position="558"/>
    </location>
</feature>
<protein>
    <recommendedName>
        <fullName evidence="7">Sporulation and spore germination</fullName>
    </recommendedName>
</protein>
<dbReference type="Pfam" id="PF10647">
    <property type="entry name" value="Gmad1"/>
    <property type="match status" value="1"/>
</dbReference>
<accession>A0ABX2RP61</accession>
<dbReference type="Proteomes" id="UP000631553">
    <property type="component" value="Unassembled WGS sequence"/>
</dbReference>
<evidence type="ECO:0000256" key="2">
    <source>
        <dbReference type="SAM" id="SignalP"/>
    </source>
</evidence>
<gene>
    <name evidence="5" type="ORF">HDA35_002905</name>
</gene>
<evidence type="ECO:0000256" key="1">
    <source>
        <dbReference type="SAM" id="MobiDB-lite"/>
    </source>
</evidence>
<evidence type="ECO:0000259" key="3">
    <source>
        <dbReference type="Pfam" id="PF10646"/>
    </source>
</evidence>
<dbReference type="Pfam" id="PF10646">
    <property type="entry name" value="Germane"/>
    <property type="match status" value="1"/>
</dbReference>
<evidence type="ECO:0000313" key="5">
    <source>
        <dbReference type="EMBL" id="NYF57074.1"/>
    </source>
</evidence>
<keyword evidence="2" id="KW-0732">Signal</keyword>
<dbReference type="SUPFAM" id="SSF82171">
    <property type="entry name" value="DPP6 N-terminal domain-like"/>
    <property type="match status" value="1"/>
</dbReference>
<name>A0ABX2RP61_9ACTN</name>
<dbReference type="InterPro" id="IPR018910">
    <property type="entry name" value="LpqB_C"/>
</dbReference>
<organism evidence="5 6">
    <name type="scientific">Micromonospora purpureochromogenes</name>
    <dbReference type="NCBI Taxonomy" id="47872"/>
    <lineage>
        <taxon>Bacteria</taxon>
        <taxon>Bacillati</taxon>
        <taxon>Actinomycetota</taxon>
        <taxon>Actinomycetes</taxon>
        <taxon>Micromonosporales</taxon>
        <taxon>Micromonosporaceae</taxon>
        <taxon>Micromonospora</taxon>
    </lineage>
</organism>
<comment type="caution">
    <text evidence="5">The sequence shown here is derived from an EMBL/GenBank/DDBJ whole genome shotgun (WGS) entry which is preliminary data.</text>
</comment>
<reference evidence="5 6" key="1">
    <citation type="submission" date="2020-07" db="EMBL/GenBank/DDBJ databases">
        <title>Sequencing the genomes of 1000 actinobacteria strains.</title>
        <authorList>
            <person name="Klenk H.-P."/>
        </authorList>
    </citation>
    <scope>NUCLEOTIDE SEQUENCE [LARGE SCALE GENOMIC DNA]</scope>
    <source>
        <strain evidence="5 6">DSM 43814</strain>
    </source>
</reference>
<dbReference type="EMBL" id="JACCCQ010000001">
    <property type="protein sequence ID" value="NYF57074.1"/>
    <property type="molecule type" value="Genomic_DNA"/>
</dbReference>
<dbReference type="PROSITE" id="PS51257">
    <property type="entry name" value="PROKAR_LIPOPROTEIN"/>
    <property type="match status" value="1"/>
</dbReference>
<sequence length="610" mass="65458">MILRMAAPRGRTLAGALCAALLAVAGCGIPEHTEVQVDGSGPAVAAGSSNFRRSEPPARAAAGNDRETFVHNFLSAAAGEPDRAYARVKQFIAPENKSRLQDKQGSEVAVNVVRLTEEPVITENANGLFFVLLRVQQIGVLRSNGVLAPPVATEREYRFTLRGAVSPGQQGTEEAGLFVTDPPNVLLLSERALREYYQTRPVYFWNSDRTRLVADQRYLPLAVPDERRVSEVVKWLLAGPSEWLRPAARPLPDRTALINNAIETDGRWEVTLELPGDDNRELGRIGIQLAWSLPELDGQLQLTTRNQSRVAIADLEQHRLAHPLYPVDDTPQRFTVYDGAVHALSFPGEASGVVPLMPADNRNVVSAGISRVEDRTFAALVVSAPGGRQRLAVGSGTDTVEGVHRGTQTFGAIGRPVWLRSLDPGQPYGLMVADGQLYRFDDRARTVPVPLTAPGPVTAVAGSLDGHRLALVIGGKLHLAAVNLAGGLVSVGPARAVATSLRDLSAVDWADENTLVVAGTADRSAVYYVSTDGARETALVADVGARVTHLAAYPTNPVVPLPSALIMYEANGVAYRYPSPDTIRRDQVLEVAPPPAGVRPGSPTAPFFLY</sequence>
<proteinExistence type="predicted"/>
<feature type="domain" description="GerMN" evidence="3">
    <location>
        <begin position="201"/>
        <end position="299"/>
    </location>
</feature>
<evidence type="ECO:0000259" key="4">
    <source>
        <dbReference type="Pfam" id="PF10647"/>
    </source>
</evidence>
<evidence type="ECO:0000313" key="6">
    <source>
        <dbReference type="Proteomes" id="UP000631553"/>
    </source>
</evidence>
<feature type="region of interest" description="Disordered" evidence="1">
    <location>
        <begin position="38"/>
        <end position="61"/>
    </location>
</feature>
<dbReference type="InterPro" id="IPR019606">
    <property type="entry name" value="GerMN"/>
</dbReference>
<keyword evidence="6" id="KW-1185">Reference proteome</keyword>
<feature type="signal peptide" evidence="2">
    <location>
        <begin position="1"/>
        <end position="25"/>
    </location>
</feature>